<feature type="compositionally biased region" description="Low complexity" evidence="1">
    <location>
        <begin position="350"/>
        <end position="359"/>
    </location>
</feature>
<sequence>MSRLHGVGTTLTALISGSMVLGGKLCGCAAAAGRWAWNTAATDPAATADKQETADEAARKRAMAKAKSRSRRRRKGGDDDQDEDQEPELTEEQIAAITAPPVAPVVRGRGDTWGILAIAALIGGATLYVAARTFGPGIAEALAPHGPLILCGGGLAWMVAAWMVSPPPPVAADEDEHQEFDAEDEFDSEDQEHDADAADDGDDAEEDLEDDDLEDDVAPDDGLSPGQRLQRHILGELAALETAHGGKGGLHVVTLIQSAEQAGLLSPGAMTKKQMRDWLETSKFPVAKSTRQPGGVPTPSPSDVDYGVKIVELAGVLGSSVSEAVRRMYGTPVAAPPPAPVQPPVPAPAEAPSGVPAGAVAGGVPGPRLRLVKPLSPDLSQGSSQDTA</sequence>
<evidence type="ECO:0000256" key="2">
    <source>
        <dbReference type="SAM" id="Phobius"/>
    </source>
</evidence>
<gene>
    <name evidence="3" type="ORF">LG632_26365</name>
</gene>
<evidence type="ECO:0000313" key="4">
    <source>
        <dbReference type="Proteomes" id="UP001199054"/>
    </source>
</evidence>
<feature type="transmembrane region" description="Helical" evidence="2">
    <location>
        <begin position="112"/>
        <end position="130"/>
    </location>
</feature>
<keyword evidence="2" id="KW-0812">Transmembrane</keyword>
<feature type="region of interest" description="Disordered" evidence="1">
    <location>
        <begin position="43"/>
        <end position="96"/>
    </location>
</feature>
<protein>
    <submittedName>
        <fullName evidence="3">Uncharacterized protein</fullName>
    </submittedName>
</protein>
<feature type="compositionally biased region" description="Polar residues" evidence="1">
    <location>
        <begin position="378"/>
        <end position="388"/>
    </location>
</feature>
<feature type="region of interest" description="Disordered" evidence="1">
    <location>
        <begin position="332"/>
        <end position="388"/>
    </location>
</feature>
<evidence type="ECO:0000256" key="1">
    <source>
        <dbReference type="SAM" id="MobiDB-lite"/>
    </source>
</evidence>
<keyword evidence="2" id="KW-0472">Membrane</keyword>
<dbReference type="Proteomes" id="UP001199054">
    <property type="component" value="Unassembled WGS sequence"/>
</dbReference>
<dbReference type="RefSeq" id="WP_226730045.1">
    <property type="nucleotide sequence ID" value="NZ_JAJAUY010000155.1"/>
</dbReference>
<feature type="compositionally biased region" description="Basic residues" evidence="1">
    <location>
        <begin position="60"/>
        <end position="75"/>
    </location>
</feature>
<feature type="transmembrane region" description="Helical" evidence="2">
    <location>
        <begin position="142"/>
        <end position="164"/>
    </location>
</feature>
<feature type="compositionally biased region" description="Acidic residues" evidence="1">
    <location>
        <begin position="79"/>
        <end position="91"/>
    </location>
</feature>
<feature type="region of interest" description="Disordered" evidence="1">
    <location>
        <begin position="168"/>
        <end position="227"/>
    </location>
</feature>
<evidence type="ECO:0000313" key="3">
    <source>
        <dbReference type="EMBL" id="MCB5182870.1"/>
    </source>
</evidence>
<keyword evidence="4" id="KW-1185">Reference proteome</keyword>
<comment type="caution">
    <text evidence="3">The sequence shown here is derived from an EMBL/GenBank/DDBJ whole genome shotgun (WGS) entry which is preliminary data.</text>
</comment>
<reference evidence="3 4" key="1">
    <citation type="submission" date="2021-10" db="EMBL/GenBank/DDBJ databases">
        <title>Streptomyces sp. strain SMC 277, a novel streptomycete isolated from soil.</title>
        <authorList>
            <person name="Chanama M."/>
        </authorList>
    </citation>
    <scope>NUCLEOTIDE SEQUENCE [LARGE SCALE GENOMIC DNA]</scope>
    <source>
        <strain evidence="3 4">SMC 277</strain>
    </source>
</reference>
<organism evidence="3 4">
    <name type="scientific">Streptomyces antimicrobicus</name>
    <dbReference type="NCBI Taxonomy" id="2883108"/>
    <lineage>
        <taxon>Bacteria</taxon>
        <taxon>Bacillati</taxon>
        <taxon>Actinomycetota</taxon>
        <taxon>Actinomycetes</taxon>
        <taxon>Kitasatosporales</taxon>
        <taxon>Streptomycetaceae</taxon>
        <taxon>Streptomyces</taxon>
    </lineage>
</organism>
<feature type="compositionally biased region" description="Basic and acidic residues" evidence="1">
    <location>
        <begin position="49"/>
        <end position="59"/>
    </location>
</feature>
<accession>A0ABS8BDZ4</accession>
<keyword evidence="2" id="KW-1133">Transmembrane helix</keyword>
<dbReference type="EMBL" id="JAJAUY010000155">
    <property type="protein sequence ID" value="MCB5182870.1"/>
    <property type="molecule type" value="Genomic_DNA"/>
</dbReference>
<name>A0ABS8BDZ4_9ACTN</name>
<feature type="compositionally biased region" description="Acidic residues" evidence="1">
    <location>
        <begin position="172"/>
        <end position="219"/>
    </location>
</feature>
<feature type="compositionally biased region" description="Pro residues" evidence="1">
    <location>
        <begin position="334"/>
        <end position="349"/>
    </location>
</feature>
<proteinExistence type="predicted"/>